<dbReference type="InterPro" id="IPR000801">
    <property type="entry name" value="Esterase-like"/>
</dbReference>
<organism evidence="4 5">
    <name type="scientific">Actinomadura montaniterrae</name>
    <dbReference type="NCBI Taxonomy" id="1803903"/>
    <lineage>
        <taxon>Bacteria</taxon>
        <taxon>Bacillati</taxon>
        <taxon>Actinomycetota</taxon>
        <taxon>Actinomycetes</taxon>
        <taxon>Streptosporangiales</taxon>
        <taxon>Thermomonosporaceae</taxon>
        <taxon>Actinomadura</taxon>
    </lineage>
</organism>
<dbReference type="OrthoDB" id="5523653at2"/>
<comment type="caution">
    <text evidence="4">The sequence shown here is derived from an EMBL/GenBank/DDBJ whole genome shotgun (WGS) entry which is preliminary data.</text>
</comment>
<dbReference type="PANTHER" id="PTHR40841">
    <property type="entry name" value="SIDEROPHORE TRIACETYLFUSARININE C ESTERASE"/>
    <property type="match status" value="1"/>
</dbReference>
<evidence type="ECO:0000313" key="4">
    <source>
        <dbReference type="EMBL" id="KAB2387977.1"/>
    </source>
</evidence>
<evidence type="ECO:0000313" key="5">
    <source>
        <dbReference type="Proteomes" id="UP000483004"/>
    </source>
</evidence>
<sequence>MCCSDVPRKPYRANERSADSRICPRRAAGVRAMATTLTVRSVRSDRSDRVIPVISDTAPGRPGRSPYPWRMAISWTAGPMELPGAVQYTLVAGGEPTDRWHVAVALPPPNLRKAAGPGPYPVLYLLDGLFTFATAAQIAHTTLAYAAGQLRPVAVVGISPATDDLRRLSAQRARDMTPTSAVSGYLQVRTAYGTGGADATLDLIRDVIAPYVESAHPLDPADRGLAGFSLGGLFTCWALARRPEGFRRFLAVSPSLWWDDHLLLDPRRTPIAAPDAADVYLAVGELEDAPHRSWPVMEAEMLRTLSGLDMVADLAAFTDRLKRCPGVGVRSEVIPGEQHATVWPAAVTRGLVHLYRTDAAPPGAPFPDTRPVPRSRREGTP</sequence>
<evidence type="ECO:0000256" key="2">
    <source>
        <dbReference type="ARBA" id="ARBA00022801"/>
    </source>
</evidence>
<dbReference type="InterPro" id="IPR052558">
    <property type="entry name" value="Siderophore_Hydrolase_D"/>
</dbReference>
<dbReference type="EMBL" id="WBMR01000009">
    <property type="protein sequence ID" value="KAB2387977.1"/>
    <property type="molecule type" value="Genomic_DNA"/>
</dbReference>
<dbReference type="Proteomes" id="UP000483004">
    <property type="component" value="Unassembled WGS sequence"/>
</dbReference>
<reference evidence="4 5" key="1">
    <citation type="submission" date="2019-09" db="EMBL/GenBank/DDBJ databases">
        <title>Actinomadura physcomitrii sp. nov., a novel actinomycete isolated from moss [Physcomitrium sphaericum (Ludw) Fuernr].</title>
        <authorList>
            <person name="Liu C."/>
            <person name="Zhuang X."/>
        </authorList>
    </citation>
    <scope>NUCLEOTIDE SEQUENCE [LARGE SCALE GENOMIC DNA]</scope>
    <source>
        <strain evidence="4 5">CYP1-1B</strain>
    </source>
</reference>
<feature type="region of interest" description="Disordered" evidence="3">
    <location>
        <begin position="358"/>
        <end position="381"/>
    </location>
</feature>
<dbReference type="InterPro" id="IPR029058">
    <property type="entry name" value="AB_hydrolase_fold"/>
</dbReference>
<dbReference type="GO" id="GO:0016788">
    <property type="term" value="F:hydrolase activity, acting on ester bonds"/>
    <property type="evidence" value="ECO:0007669"/>
    <property type="project" value="TreeGrafter"/>
</dbReference>
<dbReference type="SUPFAM" id="SSF53474">
    <property type="entry name" value="alpha/beta-Hydrolases"/>
    <property type="match status" value="1"/>
</dbReference>
<dbReference type="PANTHER" id="PTHR40841:SF2">
    <property type="entry name" value="SIDEROPHORE-DEGRADING ESTERASE (EUROFUNG)"/>
    <property type="match status" value="1"/>
</dbReference>
<protein>
    <submittedName>
        <fullName evidence="4">Alpha/beta hydrolase</fullName>
    </submittedName>
</protein>
<evidence type="ECO:0000256" key="1">
    <source>
        <dbReference type="ARBA" id="ARBA00005622"/>
    </source>
</evidence>
<comment type="similarity">
    <text evidence="1">Belongs to the esterase D family.</text>
</comment>
<name>A0A6L3W7P3_9ACTN</name>
<accession>A0A6L3W7P3</accession>
<dbReference type="Gene3D" id="3.40.50.1820">
    <property type="entry name" value="alpha/beta hydrolase"/>
    <property type="match status" value="1"/>
</dbReference>
<dbReference type="Pfam" id="PF00756">
    <property type="entry name" value="Esterase"/>
    <property type="match status" value="1"/>
</dbReference>
<keyword evidence="2 4" id="KW-0378">Hydrolase</keyword>
<keyword evidence="5" id="KW-1185">Reference proteome</keyword>
<dbReference type="AlphaFoldDB" id="A0A6L3W7P3"/>
<evidence type="ECO:0000256" key="3">
    <source>
        <dbReference type="SAM" id="MobiDB-lite"/>
    </source>
</evidence>
<proteinExistence type="inferred from homology"/>
<gene>
    <name evidence="4" type="ORF">F9B16_05250</name>
</gene>